<dbReference type="GO" id="GO:0003677">
    <property type="term" value="F:DNA binding"/>
    <property type="evidence" value="ECO:0007669"/>
    <property type="project" value="InterPro"/>
</dbReference>
<dbReference type="InterPro" id="IPR041657">
    <property type="entry name" value="HTH_17"/>
</dbReference>
<protein>
    <recommendedName>
        <fullName evidence="1">Helix-turn-helix domain-containing protein</fullName>
    </recommendedName>
</protein>
<feature type="domain" description="Helix-turn-helix" evidence="1">
    <location>
        <begin position="8"/>
        <end position="57"/>
    </location>
</feature>
<dbReference type="Pfam" id="PF12728">
    <property type="entry name" value="HTH_17"/>
    <property type="match status" value="1"/>
</dbReference>
<dbReference type="NCBIfam" id="TIGR01764">
    <property type="entry name" value="excise"/>
    <property type="match status" value="1"/>
</dbReference>
<organism evidence="2 3">
    <name type="scientific">Desulfosarcina ovata subsp. ovata</name>
    <dbReference type="NCBI Taxonomy" id="2752305"/>
    <lineage>
        <taxon>Bacteria</taxon>
        <taxon>Pseudomonadati</taxon>
        <taxon>Thermodesulfobacteriota</taxon>
        <taxon>Desulfobacteria</taxon>
        <taxon>Desulfobacterales</taxon>
        <taxon>Desulfosarcinaceae</taxon>
        <taxon>Desulfosarcina</taxon>
    </lineage>
</organism>
<accession>A0A5K8AAS1</accession>
<dbReference type="AlphaFoldDB" id="A0A5K8AAS1"/>
<gene>
    <name evidence="2" type="ORF">DSCOOX_28110</name>
</gene>
<evidence type="ECO:0000313" key="3">
    <source>
        <dbReference type="Proteomes" id="UP000422108"/>
    </source>
</evidence>
<evidence type="ECO:0000313" key="2">
    <source>
        <dbReference type="EMBL" id="BBO89631.1"/>
    </source>
</evidence>
<proteinExistence type="predicted"/>
<evidence type="ECO:0000259" key="1">
    <source>
        <dbReference type="Pfam" id="PF12728"/>
    </source>
</evidence>
<reference evidence="2 3" key="1">
    <citation type="submission" date="2019-11" db="EMBL/GenBank/DDBJ databases">
        <title>Comparative genomics of hydrocarbon-degrading Desulfosarcina strains.</title>
        <authorList>
            <person name="Watanabe M."/>
            <person name="Kojima H."/>
            <person name="Fukui M."/>
        </authorList>
    </citation>
    <scope>NUCLEOTIDE SEQUENCE [LARGE SCALE GENOMIC DNA]</scope>
    <source>
        <strain evidence="3">oXyS1</strain>
    </source>
</reference>
<keyword evidence="3" id="KW-1185">Reference proteome</keyword>
<dbReference type="RefSeq" id="WP_155310796.1">
    <property type="nucleotide sequence ID" value="NZ_AP021879.1"/>
</dbReference>
<name>A0A5K8AAS1_9BACT</name>
<dbReference type="EMBL" id="AP021879">
    <property type="protein sequence ID" value="BBO89631.1"/>
    <property type="molecule type" value="Genomic_DNA"/>
</dbReference>
<dbReference type="InterPro" id="IPR009061">
    <property type="entry name" value="DNA-bd_dom_put_sf"/>
</dbReference>
<dbReference type="InterPro" id="IPR010093">
    <property type="entry name" value="SinI_DNA-bd"/>
</dbReference>
<dbReference type="Proteomes" id="UP000422108">
    <property type="component" value="Chromosome"/>
</dbReference>
<dbReference type="InterPro" id="IPR038148">
    <property type="entry name" value="Tn1545/Tn916_Xis"/>
</dbReference>
<sequence length="61" mass="6901">MAATNDKWLTIDELAAYLKVGRTKLYTMAQKGNIPGSKIGSQWRFDREEIDAWIKSGRAAK</sequence>
<dbReference type="SUPFAM" id="SSF46955">
    <property type="entry name" value="Putative DNA-binding domain"/>
    <property type="match status" value="1"/>
</dbReference>
<dbReference type="Gene3D" id="3.90.105.50">
    <property type="match status" value="1"/>
</dbReference>